<dbReference type="AlphaFoldDB" id="A0A944CEQ6"/>
<keyword evidence="3" id="KW-0238">DNA-binding</keyword>
<evidence type="ECO:0000259" key="5">
    <source>
        <dbReference type="PROSITE" id="PS50931"/>
    </source>
</evidence>
<evidence type="ECO:0000256" key="2">
    <source>
        <dbReference type="ARBA" id="ARBA00023015"/>
    </source>
</evidence>
<dbReference type="PROSITE" id="PS50931">
    <property type="entry name" value="HTH_LYSR"/>
    <property type="match status" value="1"/>
</dbReference>
<dbReference type="InterPro" id="IPR036390">
    <property type="entry name" value="WH_DNA-bd_sf"/>
</dbReference>
<comment type="similarity">
    <text evidence="1">Belongs to the LysR transcriptional regulatory family.</text>
</comment>
<dbReference type="SUPFAM" id="SSF46785">
    <property type="entry name" value="Winged helix' DNA-binding domain"/>
    <property type="match status" value="1"/>
</dbReference>
<dbReference type="EMBL" id="QTKU01000002">
    <property type="protein sequence ID" value="MBS8260613.1"/>
    <property type="molecule type" value="Genomic_DNA"/>
</dbReference>
<dbReference type="Gene3D" id="1.10.10.10">
    <property type="entry name" value="Winged helix-like DNA-binding domain superfamily/Winged helix DNA-binding domain"/>
    <property type="match status" value="1"/>
</dbReference>
<dbReference type="InterPro" id="IPR005119">
    <property type="entry name" value="LysR_subst-bd"/>
</dbReference>
<dbReference type="Proteomes" id="UP000705379">
    <property type="component" value="Unassembled WGS sequence"/>
</dbReference>
<name>A0A944CEQ6_9HYPH</name>
<sequence>MPLPKLSLQVLEAFEQVAHSGSVQTAATEMGLSISTISHHVARLEEELGVKLLDRSTRPFALTREGRDALHHLKLGLQHLRQATSETGIAGLLGTRSLKIGFVEDFESNLAPELAVMLAGRMPRAKLSISNVLSHSAPDLLRRGELDLAIASTPISGVQDLSLYPLVRDPFIMVLPRGETGDLLGDQSKLPFLRFNPTHQIGRQVEAHLSRHRIMLPERYNFDTVQSIMAVVANGDGWSIITPLGYVRGLRFENRVQLRPLPVAPFARRISLIARSDFDAQTSQTIAALVRARIQRVIVDPIVDEQPWLGESFTMLGDA</sequence>
<evidence type="ECO:0000256" key="4">
    <source>
        <dbReference type="ARBA" id="ARBA00023163"/>
    </source>
</evidence>
<dbReference type="PANTHER" id="PTHR30126:SF40">
    <property type="entry name" value="HTH-TYPE TRANSCRIPTIONAL REGULATOR GLTR"/>
    <property type="match status" value="1"/>
</dbReference>
<dbReference type="FunFam" id="1.10.10.10:FF:000001">
    <property type="entry name" value="LysR family transcriptional regulator"/>
    <property type="match status" value="1"/>
</dbReference>
<dbReference type="RefSeq" id="WP_213216113.1">
    <property type="nucleotide sequence ID" value="NZ_QTKU01000002.1"/>
</dbReference>
<evidence type="ECO:0000313" key="6">
    <source>
        <dbReference type="EMBL" id="MBS8260613.1"/>
    </source>
</evidence>
<reference evidence="6" key="2">
    <citation type="journal article" date="2021" name="Microorganisms">
        <title>Bacterial Dimethylsulfoniopropionate Biosynthesis in the East China Sea.</title>
        <authorList>
            <person name="Liu J."/>
            <person name="Zhang Y."/>
            <person name="Liu J."/>
            <person name="Zhong H."/>
            <person name="Williams B.T."/>
            <person name="Zheng Y."/>
            <person name="Curson A.R.J."/>
            <person name="Sun C."/>
            <person name="Sun H."/>
            <person name="Song D."/>
            <person name="Wagner Mackenzie B."/>
            <person name="Bermejo Martinez A."/>
            <person name="Todd J.D."/>
            <person name="Zhang X.H."/>
        </authorList>
    </citation>
    <scope>NUCLEOTIDE SEQUENCE</scope>
    <source>
        <strain evidence="6">AESS21</strain>
    </source>
</reference>
<gene>
    <name evidence="6" type="ORF">DYI23_10320</name>
</gene>
<dbReference type="Pfam" id="PF00126">
    <property type="entry name" value="HTH_1"/>
    <property type="match status" value="1"/>
</dbReference>
<dbReference type="GO" id="GO:0000976">
    <property type="term" value="F:transcription cis-regulatory region binding"/>
    <property type="evidence" value="ECO:0007669"/>
    <property type="project" value="TreeGrafter"/>
</dbReference>
<dbReference type="CDD" id="cd05466">
    <property type="entry name" value="PBP2_LTTR_substrate"/>
    <property type="match status" value="1"/>
</dbReference>
<keyword evidence="4" id="KW-0804">Transcription</keyword>
<dbReference type="Gene3D" id="3.40.190.10">
    <property type="entry name" value="Periplasmic binding protein-like II"/>
    <property type="match status" value="2"/>
</dbReference>
<keyword evidence="2" id="KW-0805">Transcription regulation</keyword>
<feature type="domain" description="HTH lysR-type" evidence="5">
    <location>
        <begin position="6"/>
        <end position="63"/>
    </location>
</feature>
<dbReference type="InterPro" id="IPR000847">
    <property type="entry name" value="LysR_HTH_N"/>
</dbReference>
<evidence type="ECO:0000256" key="3">
    <source>
        <dbReference type="ARBA" id="ARBA00023125"/>
    </source>
</evidence>
<evidence type="ECO:0000256" key="1">
    <source>
        <dbReference type="ARBA" id="ARBA00009437"/>
    </source>
</evidence>
<dbReference type="PANTHER" id="PTHR30126">
    <property type="entry name" value="HTH-TYPE TRANSCRIPTIONAL REGULATOR"/>
    <property type="match status" value="1"/>
</dbReference>
<evidence type="ECO:0000313" key="7">
    <source>
        <dbReference type="Proteomes" id="UP000705379"/>
    </source>
</evidence>
<dbReference type="InterPro" id="IPR036388">
    <property type="entry name" value="WH-like_DNA-bd_sf"/>
</dbReference>
<dbReference type="Pfam" id="PF03466">
    <property type="entry name" value="LysR_substrate"/>
    <property type="match status" value="1"/>
</dbReference>
<dbReference type="SUPFAM" id="SSF53850">
    <property type="entry name" value="Periplasmic binding protein-like II"/>
    <property type="match status" value="1"/>
</dbReference>
<accession>A0A944CEQ6</accession>
<comment type="caution">
    <text evidence="6">The sequence shown here is derived from an EMBL/GenBank/DDBJ whole genome shotgun (WGS) entry which is preliminary data.</text>
</comment>
<proteinExistence type="inferred from homology"/>
<reference evidence="6" key="1">
    <citation type="submission" date="2018-08" db="EMBL/GenBank/DDBJ databases">
        <authorList>
            <person name="Jin W."/>
            <person name="Wang H."/>
            <person name="Yang Y."/>
            <person name="Li M."/>
            <person name="Liu J."/>
        </authorList>
    </citation>
    <scope>NUCLEOTIDE SEQUENCE</scope>
    <source>
        <strain evidence="6">AESS21</strain>
    </source>
</reference>
<protein>
    <submittedName>
        <fullName evidence="6">LysR family transcriptional regulator</fullName>
    </submittedName>
</protein>
<organism evidence="6 7">
    <name type="scientific">Roseibium polysiphoniae</name>
    <dbReference type="NCBI Taxonomy" id="2571221"/>
    <lineage>
        <taxon>Bacteria</taxon>
        <taxon>Pseudomonadati</taxon>
        <taxon>Pseudomonadota</taxon>
        <taxon>Alphaproteobacteria</taxon>
        <taxon>Hyphomicrobiales</taxon>
        <taxon>Stappiaceae</taxon>
        <taxon>Roseibium</taxon>
    </lineage>
</organism>
<dbReference type="GO" id="GO:0003700">
    <property type="term" value="F:DNA-binding transcription factor activity"/>
    <property type="evidence" value="ECO:0007669"/>
    <property type="project" value="InterPro"/>
</dbReference>